<proteinExistence type="predicted"/>
<keyword evidence="2" id="KW-1185">Reference proteome</keyword>
<dbReference type="Proteomes" id="UP001155840">
    <property type="component" value="Unassembled WGS sequence"/>
</dbReference>
<evidence type="ECO:0000313" key="1">
    <source>
        <dbReference type="EMBL" id="NHT77558.1"/>
    </source>
</evidence>
<protein>
    <submittedName>
        <fullName evidence="1">Uncharacterized protein</fullName>
    </submittedName>
</protein>
<dbReference type="EMBL" id="JAANCM010000009">
    <property type="protein sequence ID" value="NHT77558.1"/>
    <property type="molecule type" value="Genomic_DNA"/>
</dbReference>
<dbReference type="RefSeq" id="WP_167130120.1">
    <property type="nucleotide sequence ID" value="NZ_JAANCM010000009.1"/>
</dbReference>
<reference evidence="1" key="1">
    <citation type="submission" date="2020-03" db="EMBL/GenBank/DDBJ databases">
        <title>Ferranicluibacter endophyticum gen. nov., sp. nov., a new genus isolated from Rubus ulmifolius Schott. stem.</title>
        <authorList>
            <person name="Roca-Couso R."/>
            <person name="Flores-Felix J.D."/>
            <person name="Igual J.M."/>
            <person name="Rivas R."/>
        </authorList>
    </citation>
    <scope>NUCLEOTIDE SEQUENCE</scope>
    <source>
        <strain evidence="1">CRRU44</strain>
    </source>
</reference>
<gene>
    <name evidence="1" type="ORF">G8E10_17735</name>
</gene>
<evidence type="ECO:0000313" key="2">
    <source>
        <dbReference type="Proteomes" id="UP001155840"/>
    </source>
</evidence>
<sequence>MDFNQTIEAQLSGRVVRKSRLVELMFASGPMGLWNGFGTLKTKDGKLWLGFGGAGRISGVAQSIKGSAPELKLTLSGVDKTFAAKAKGEAAEYYDRAAIVYDQFFDEEWQCLDLPYATYFGLMRKLTSSRTADEGGFVRTVSISSETPFAGKKRARFSYMTDRDQQLRHPGDLFASDVAGIERPYTFPDF</sequence>
<organism evidence="1 2">
    <name type="scientific">Ferranicluibacter rubi</name>
    <dbReference type="NCBI Taxonomy" id="2715133"/>
    <lineage>
        <taxon>Bacteria</taxon>
        <taxon>Pseudomonadati</taxon>
        <taxon>Pseudomonadota</taxon>
        <taxon>Alphaproteobacteria</taxon>
        <taxon>Hyphomicrobiales</taxon>
        <taxon>Rhizobiaceae</taxon>
        <taxon>Ferranicluibacter</taxon>
    </lineage>
</organism>
<name>A0AA43ZIG3_9HYPH</name>
<accession>A0AA43ZIG3</accession>
<dbReference type="AlphaFoldDB" id="A0AA43ZIG3"/>
<comment type="caution">
    <text evidence="1">The sequence shown here is derived from an EMBL/GenBank/DDBJ whole genome shotgun (WGS) entry which is preliminary data.</text>
</comment>